<evidence type="ECO:0000313" key="2">
    <source>
        <dbReference type="EMBL" id="RJO74704.1"/>
    </source>
</evidence>
<keyword evidence="1" id="KW-1133">Transmembrane helix</keyword>
<evidence type="ECO:0000256" key="1">
    <source>
        <dbReference type="SAM" id="Phobius"/>
    </source>
</evidence>
<reference evidence="2 3" key="1">
    <citation type="submission" date="2018-09" db="EMBL/GenBank/DDBJ databases">
        <title>YIM PH21274 draft genome.</title>
        <authorList>
            <person name="Miao C."/>
        </authorList>
    </citation>
    <scope>NUCLEOTIDE SEQUENCE [LARGE SCALE GENOMIC DNA]</scope>
    <source>
        <strain evidence="2 3">YIM PH 21724</strain>
    </source>
</reference>
<keyword evidence="1" id="KW-0472">Membrane</keyword>
<dbReference type="AlphaFoldDB" id="A0A3A4K6X7"/>
<accession>A0A3A4K6X7</accession>
<evidence type="ECO:0000313" key="3">
    <source>
        <dbReference type="Proteomes" id="UP000266677"/>
    </source>
</evidence>
<name>A0A3A4K6X7_9NOCA</name>
<proteinExistence type="predicted"/>
<protein>
    <submittedName>
        <fullName evidence="2">Uncharacterized protein</fullName>
    </submittedName>
</protein>
<comment type="caution">
    <text evidence="2">The sequence shown here is derived from an EMBL/GenBank/DDBJ whole genome shotgun (WGS) entry which is preliminary data.</text>
</comment>
<sequence length="133" mass="14056">MEVFPMSSAISTFAGPNSAPASDDLGFDSVARAVRPVCRVRRLADGSHRPAVGPRGVRPRAGVFSYGDHRVAPYRPHGAYPIRRVRRAEIGYAALALAALLSALAVTVLIGVAHWSASPYDSTPATVVVEAPH</sequence>
<keyword evidence="3" id="KW-1185">Reference proteome</keyword>
<feature type="transmembrane region" description="Helical" evidence="1">
    <location>
        <begin position="90"/>
        <end position="115"/>
    </location>
</feature>
<gene>
    <name evidence="2" type="ORF">D5S18_14610</name>
</gene>
<dbReference type="EMBL" id="QZFU01000019">
    <property type="protein sequence ID" value="RJO74704.1"/>
    <property type="molecule type" value="Genomic_DNA"/>
</dbReference>
<dbReference type="Proteomes" id="UP000266677">
    <property type="component" value="Unassembled WGS sequence"/>
</dbReference>
<keyword evidence="1" id="KW-0812">Transmembrane</keyword>
<organism evidence="2 3">
    <name type="scientific">Nocardia panacis</name>
    <dbReference type="NCBI Taxonomy" id="2340916"/>
    <lineage>
        <taxon>Bacteria</taxon>
        <taxon>Bacillati</taxon>
        <taxon>Actinomycetota</taxon>
        <taxon>Actinomycetes</taxon>
        <taxon>Mycobacteriales</taxon>
        <taxon>Nocardiaceae</taxon>
        <taxon>Nocardia</taxon>
    </lineage>
</organism>